<accession>A0ABS3TRH1</accession>
<protein>
    <recommendedName>
        <fullName evidence="3">Lipoprotein</fullName>
    </recommendedName>
</protein>
<dbReference type="PROSITE" id="PS51257">
    <property type="entry name" value="PROKAR_LIPOPROTEIN"/>
    <property type="match status" value="1"/>
</dbReference>
<evidence type="ECO:0000313" key="2">
    <source>
        <dbReference type="Proteomes" id="UP000669060"/>
    </source>
</evidence>
<comment type="caution">
    <text evidence="1">The sequence shown here is derived from an EMBL/GenBank/DDBJ whole genome shotgun (WGS) entry which is preliminary data.</text>
</comment>
<dbReference type="EMBL" id="JAELYA010000003">
    <property type="protein sequence ID" value="MBO3275713.1"/>
    <property type="molecule type" value="Genomic_DNA"/>
</dbReference>
<reference evidence="1 2" key="1">
    <citation type="submission" date="2020-12" db="EMBL/GenBank/DDBJ databases">
        <title>Pseudomonas schmalbachii sp. nov. isolated from millipede gut.</title>
        <authorList>
            <person name="Shelomi M."/>
        </authorList>
    </citation>
    <scope>NUCLEOTIDE SEQUENCE [LARGE SCALE GENOMIC DNA]</scope>
    <source>
        <strain evidence="1 2">Milli4</strain>
    </source>
</reference>
<sequence>MKPIWGLLPLLLTGCASVSDVWPVGDGMYVVSAAALPGIGGAATANEYALHKAQRFCGQKDYRVLLVNEDYQDLTRLSISGSFYRVGKSYTDDMFKHQRDGVVFKCGVVAGRNVSG</sequence>
<dbReference type="RefSeq" id="WP_208313652.1">
    <property type="nucleotide sequence ID" value="NZ_JAELYA010000003.1"/>
</dbReference>
<name>A0ABS3TRH1_9PSED</name>
<proteinExistence type="predicted"/>
<gene>
    <name evidence="1" type="ORF">JFY56_10800</name>
</gene>
<evidence type="ECO:0008006" key="3">
    <source>
        <dbReference type="Google" id="ProtNLM"/>
    </source>
</evidence>
<keyword evidence="2" id="KW-1185">Reference proteome</keyword>
<evidence type="ECO:0000313" key="1">
    <source>
        <dbReference type="EMBL" id="MBO3275713.1"/>
    </source>
</evidence>
<organism evidence="1 2">
    <name type="scientific">Pseudomonas schmalbachii</name>
    <dbReference type="NCBI Taxonomy" id="2816993"/>
    <lineage>
        <taxon>Bacteria</taxon>
        <taxon>Pseudomonadati</taxon>
        <taxon>Pseudomonadota</taxon>
        <taxon>Gammaproteobacteria</taxon>
        <taxon>Pseudomonadales</taxon>
        <taxon>Pseudomonadaceae</taxon>
        <taxon>Pseudomonas</taxon>
    </lineage>
</organism>
<dbReference type="Proteomes" id="UP000669060">
    <property type="component" value="Unassembled WGS sequence"/>
</dbReference>